<dbReference type="GO" id="GO:0000155">
    <property type="term" value="F:phosphorelay sensor kinase activity"/>
    <property type="evidence" value="ECO:0007669"/>
    <property type="project" value="InterPro"/>
</dbReference>
<dbReference type="PRINTS" id="PR00344">
    <property type="entry name" value="BCTRLSENSOR"/>
</dbReference>
<evidence type="ECO:0000256" key="3">
    <source>
        <dbReference type="ARBA" id="ARBA00022553"/>
    </source>
</evidence>
<feature type="domain" description="Histidine kinase" evidence="6">
    <location>
        <begin position="290"/>
        <end position="506"/>
    </location>
</feature>
<dbReference type="SUPFAM" id="SSF55874">
    <property type="entry name" value="ATPase domain of HSP90 chaperone/DNA topoisomerase II/histidine kinase"/>
    <property type="match status" value="1"/>
</dbReference>
<evidence type="ECO:0000256" key="2">
    <source>
        <dbReference type="ARBA" id="ARBA00012438"/>
    </source>
</evidence>
<protein>
    <recommendedName>
        <fullName evidence="2">histidine kinase</fullName>
        <ecNumber evidence="2">2.7.13.3</ecNumber>
    </recommendedName>
</protein>
<feature type="domain" description="PAS" evidence="7">
    <location>
        <begin position="11"/>
        <end position="81"/>
    </location>
</feature>
<dbReference type="InterPro" id="IPR003594">
    <property type="entry name" value="HATPase_dom"/>
</dbReference>
<dbReference type="SMART" id="SM00388">
    <property type="entry name" value="HisKA"/>
    <property type="match status" value="1"/>
</dbReference>
<dbReference type="AlphaFoldDB" id="A0A1M5ER99"/>
<dbReference type="PANTHER" id="PTHR43304:SF1">
    <property type="entry name" value="PAC DOMAIN-CONTAINING PROTEIN"/>
    <property type="match status" value="1"/>
</dbReference>
<dbReference type="Gene3D" id="1.10.287.130">
    <property type="match status" value="1"/>
</dbReference>
<dbReference type="InterPro" id="IPR004358">
    <property type="entry name" value="Sig_transdc_His_kin-like_C"/>
</dbReference>
<dbReference type="SMART" id="SM00086">
    <property type="entry name" value="PAC"/>
    <property type="match status" value="2"/>
</dbReference>
<dbReference type="PROSITE" id="PS50112">
    <property type="entry name" value="PAS"/>
    <property type="match status" value="2"/>
</dbReference>
<dbReference type="InterPro" id="IPR052162">
    <property type="entry name" value="Sensor_kinase/Photoreceptor"/>
</dbReference>
<evidence type="ECO:0000313" key="10">
    <source>
        <dbReference type="Proteomes" id="UP000184048"/>
    </source>
</evidence>
<dbReference type="CDD" id="cd00130">
    <property type="entry name" value="PAS"/>
    <property type="match status" value="2"/>
</dbReference>
<organism evidence="9 10">
    <name type="scientific">Flavisolibacter ginsengisoli DSM 18119</name>
    <dbReference type="NCBI Taxonomy" id="1121884"/>
    <lineage>
        <taxon>Bacteria</taxon>
        <taxon>Pseudomonadati</taxon>
        <taxon>Bacteroidota</taxon>
        <taxon>Chitinophagia</taxon>
        <taxon>Chitinophagales</taxon>
        <taxon>Chitinophagaceae</taxon>
        <taxon>Flavisolibacter</taxon>
    </lineage>
</organism>
<dbReference type="STRING" id="1121884.SAMN02745131_03610"/>
<keyword evidence="10" id="KW-1185">Reference proteome</keyword>
<dbReference type="SMART" id="SM00091">
    <property type="entry name" value="PAS"/>
    <property type="match status" value="2"/>
</dbReference>
<dbReference type="InterPro" id="IPR035965">
    <property type="entry name" value="PAS-like_dom_sf"/>
</dbReference>
<dbReference type="Proteomes" id="UP000184048">
    <property type="component" value="Unassembled WGS sequence"/>
</dbReference>
<proteinExistence type="predicted"/>
<evidence type="ECO:0000313" key="9">
    <source>
        <dbReference type="EMBL" id="SHF81749.1"/>
    </source>
</evidence>
<evidence type="ECO:0000256" key="5">
    <source>
        <dbReference type="ARBA" id="ARBA00022777"/>
    </source>
</evidence>
<accession>A0A1M5ER99</accession>
<dbReference type="InterPro" id="IPR001610">
    <property type="entry name" value="PAC"/>
</dbReference>
<dbReference type="SMART" id="SM00387">
    <property type="entry name" value="HATPase_c"/>
    <property type="match status" value="1"/>
</dbReference>
<dbReference type="PANTHER" id="PTHR43304">
    <property type="entry name" value="PHYTOCHROME-LIKE PROTEIN CPH1"/>
    <property type="match status" value="1"/>
</dbReference>
<dbReference type="EMBL" id="FQUU01000019">
    <property type="protein sequence ID" value="SHF81749.1"/>
    <property type="molecule type" value="Genomic_DNA"/>
</dbReference>
<sequence>MNSIFSEEFKGEQWYKDLFDNAHDLIHIADPGGTLIYVNKAWEEVLEYSLPEIANKSIYSFIDVTDRESFKNYRADVLQGLIPPKEVKLSLVAKSGKLVTIEGFLSLKSGDGQPLYTRAIFRDITAKIENEARLETFNKELQEREFNQQQLLHFAPDAIIAMNGDGHITFWNPKAEQVFGWSLEEVKGRSLAETIIPPQYREAHNQGMKRYLSTGRAQVMGRTIEVTALNKNGDEFYVSLTISSAIQDGQTTFIAFLRDISEQKRNELELDKKRKELEQTNQHLEQFAHVASHDMKEPIRKISLYSHMLTDDEENVLTPASEDNLKKIQKAASRLTQMVEGVLNYSQLKNFNEAAEDVALVDILSNIETDLELLIREKQARLHYNSFPSFRGIQFLIFQLFYNLINNALKFSRPGVHPVITITHRIIHGVTDNAFIEISVADNGIGFDPRYSETIFDTFTRLHSKNQFEGTGLGLALCKHIAEKHGGSISAESRSQGAAFIVTFPF</sequence>
<comment type="catalytic activity">
    <reaction evidence="1">
        <text>ATP + protein L-histidine = ADP + protein N-phospho-L-histidine.</text>
        <dbReference type="EC" id="2.7.13.3"/>
    </reaction>
</comment>
<keyword evidence="4" id="KW-0808">Transferase</keyword>
<dbReference type="InterPro" id="IPR000014">
    <property type="entry name" value="PAS"/>
</dbReference>
<dbReference type="CDD" id="cd00082">
    <property type="entry name" value="HisKA"/>
    <property type="match status" value="1"/>
</dbReference>
<dbReference type="Gene3D" id="3.30.565.10">
    <property type="entry name" value="Histidine kinase-like ATPase, C-terminal domain"/>
    <property type="match status" value="1"/>
</dbReference>
<dbReference type="NCBIfam" id="TIGR00229">
    <property type="entry name" value="sensory_box"/>
    <property type="match status" value="2"/>
</dbReference>
<evidence type="ECO:0000259" key="6">
    <source>
        <dbReference type="PROSITE" id="PS50109"/>
    </source>
</evidence>
<evidence type="ECO:0000256" key="1">
    <source>
        <dbReference type="ARBA" id="ARBA00000085"/>
    </source>
</evidence>
<dbReference type="InterPro" id="IPR036097">
    <property type="entry name" value="HisK_dim/P_sf"/>
</dbReference>
<evidence type="ECO:0000259" key="8">
    <source>
        <dbReference type="PROSITE" id="PS50113"/>
    </source>
</evidence>
<dbReference type="RefSeq" id="WP_072836732.1">
    <property type="nucleotide sequence ID" value="NZ_FQUU01000019.1"/>
</dbReference>
<keyword evidence="5" id="KW-0418">Kinase</keyword>
<dbReference type="GO" id="GO:0006355">
    <property type="term" value="P:regulation of DNA-templated transcription"/>
    <property type="evidence" value="ECO:0007669"/>
    <property type="project" value="InterPro"/>
</dbReference>
<feature type="domain" description="PAC" evidence="8">
    <location>
        <begin position="222"/>
        <end position="272"/>
    </location>
</feature>
<dbReference type="SUPFAM" id="SSF55785">
    <property type="entry name" value="PYP-like sensor domain (PAS domain)"/>
    <property type="match status" value="2"/>
</dbReference>
<gene>
    <name evidence="9" type="ORF">SAMN02745131_03610</name>
</gene>
<dbReference type="Pfam" id="PF00512">
    <property type="entry name" value="HisKA"/>
    <property type="match status" value="1"/>
</dbReference>
<dbReference type="Pfam" id="PF13426">
    <property type="entry name" value="PAS_9"/>
    <property type="match status" value="1"/>
</dbReference>
<dbReference type="InterPro" id="IPR003661">
    <property type="entry name" value="HisK_dim/P_dom"/>
</dbReference>
<feature type="domain" description="PAC" evidence="8">
    <location>
        <begin position="85"/>
        <end position="136"/>
    </location>
</feature>
<dbReference type="Gene3D" id="3.30.450.20">
    <property type="entry name" value="PAS domain"/>
    <property type="match status" value="2"/>
</dbReference>
<dbReference type="SUPFAM" id="SSF47384">
    <property type="entry name" value="Homodimeric domain of signal transducing histidine kinase"/>
    <property type="match status" value="1"/>
</dbReference>
<feature type="domain" description="PAS" evidence="7">
    <location>
        <begin position="144"/>
        <end position="215"/>
    </location>
</feature>
<name>A0A1M5ER99_9BACT</name>
<dbReference type="OrthoDB" id="9766459at2"/>
<reference evidence="9 10" key="1">
    <citation type="submission" date="2016-11" db="EMBL/GenBank/DDBJ databases">
        <authorList>
            <person name="Jaros S."/>
            <person name="Januszkiewicz K."/>
            <person name="Wedrychowicz H."/>
        </authorList>
    </citation>
    <scope>NUCLEOTIDE SEQUENCE [LARGE SCALE GENOMIC DNA]</scope>
    <source>
        <strain evidence="9 10">DSM 18119</strain>
    </source>
</reference>
<dbReference type="InterPro" id="IPR036890">
    <property type="entry name" value="HATPase_C_sf"/>
</dbReference>
<dbReference type="PROSITE" id="PS50109">
    <property type="entry name" value="HIS_KIN"/>
    <property type="match status" value="1"/>
</dbReference>
<dbReference type="Pfam" id="PF02518">
    <property type="entry name" value="HATPase_c"/>
    <property type="match status" value="1"/>
</dbReference>
<dbReference type="Pfam" id="PF00989">
    <property type="entry name" value="PAS"/>
    <property type="match status" value="1"/>
</dbReference>
<dbReference type="InterPro" id="IPR000700">
    <property type="entry name" value="PAS-assoc_C"/>
</dbReference>
<evidence type="ECO:0000256" key="4">
    <source>
        <dbReference type="ARBA" id="ARBA00022679"/>
    </source>
</evidence>
<dbReference type="InterPro" id="IPR005467">
    <property type="entry name" value="His_kinase_dom"/>
</dbReference>
<dbReference type="InterPro" id="IPR013767">
    <property type="entry name" value="PAS_fold"/>
</dbReference>
<evidence type="ECO:0000259" key="7">
    <source>
        <dbReference type="PROSITE" id="PS50112"/>
    </source>
</evidence>
<keyword evidence="3" id="KW-0597">Phosphoprotein</keyword>
<dbReference type="PROSITE" id="PS50113">
    <property type="entry name" value="PAC"/>
    <property type="match status" value="2"/>
</dbReference>
<dbReference type="EC" id="2.7.13.3" evidence="2"/>